<name>A0ABU9T2N0_9HYPH</name>
<evidence type="ECO:0000313" key="3">
    <source>
        <dbReference type="Proteomes" id="UP001477870"/>
    </source>
</evidence>
<dbReference type="RefSeq" id="WP_342846532.1">
    <property type="nucleotide sequence ID" value="NZ_JBBMQO010000001.1"/>
</dbReference>
<keyword evidence="3" id="KW-1185">Reference proteome</keyword>
<dbReference type="InterPro" id="IPR042262">
    <property type="entry name" value="CN_hydtase_beta_C"/>
</dbReference>
<accession>A0ABU9T2N0</accession>
<dbReference type="InterPro" id="IPR008990">
    <property type="entry name" value="Elect_transpt_acc-like_dom_sf"/>
</dbReference>
<reference evidence="2 3" key="1">
    <citation type="submission" date="2024-03" db="EMBL/GenBank/DDBJ databases">
        <title>Community enrichment and isolation of bacterial strains for fucoidan degradation.</title>
        <authorList>
            <person name="Sichert A."/>
        </authorList>
    </citation>
    <scope>NUCLEOTIDE SEQUENCE [LARGE SCALE GENOMIC DNA]</scope>
    <source>
        <strain evidence="2 3">AS62</strain>
    </source>
</reference>
<evidence type="ECO:0000259" key="1">
    <source>
        <dbReference type="Pfam" id="PF21006"/>
    </source>
</evidence>
<feature type="domain" description="Nitrile hydratase beta subunit-like N-terminal" evidence="1">
    <location>
        <begin position="1"/>
        <end position="90"/>
    </location>
</feature>
<dbReference type="Gene3D" id="1.10.472.20">
    <property type="entry name" value="Nitrile hydratase, beta subunit"/>
    <property type="match status" value="1"/>
</dbReference>
<gene>
    <name evidence="2" type="ORF">WNY59_02175</name>
</gene>
<evidence type="ECO:0000313" key="2">
    <source>
        <dbReference type="EMBL" id="MEM5500389.1"/>
    </source>
</evidence>
<proteinExistence type="predicted"/>
<sequence>MDRTHDLGGLPAGKINQTEHELTFFDKRVDALYVLLTSPAKAVFTMDEVRRTVESFSQADYLGLSYYERWLKAMSLLLIEKGRVEATALEIPKASS</sequence>
<dbReference type="Pfam" id="PF21006">
    <property type="entry name" value="NHase_beta_N"/>
    <property type="match status" value="1"/>
</dbReference>
<dbReference type="EMBL" id="JBBMQO010000001">
    <property type="protein sequence ID" value="MEM5500389.1"/>
    <property type="molecule type" value="Genomic_DNA"/>
</dbReference>
<dbReference type="Proteomes" id="UP001477870">
    <property type="component" value="Unassembled WGS sequence"/>
</dbReference>
<organism evidence="2 3">
    <name type="scientific">Ahrensia kielensis</name>
    <dbReference type="NCBI Taxonomy" id="76980"/>
    <lineage>
        <taxon>Bacteria</taxon>
        <taxon>Pseudomonadati</taxon>
        <taxon>Pseudomonadota</taxon>
        <taxon>Alphaproteobacteria</taxon>
        <taxon>Hyphomicrobiales</taxon>
        <taxon>Ahrensiaceae</taxon>
        <taxon>Ahrensia</taxon>
    </lineage>
</organism>
<dbReference type="InterPro" id="IPR049054">
    <property type="entry name" value="CN_hydtase_beta-like_N"/>
</dbReference>
<comment type="caution">
    <text evidence="2">The sequence shown here is derived from an EMBL/GenBank/DDBJ whole genome shotgun (WGS) entry which is preliminary data.</text>
</comment>
<dbReference type="SUPFAM" id="SSF50090">
    <property type="entry name" value="Electron transport accessory proteins"/>
    <property type="match status" value="1"/>
</dbReference>
<protein>
    <submittedName>
        <fullName evidence="2">Nitrile hydratase</fullName>
    </submittedName>
</protein>